<keyword evidence="1" id="KW-0175">Coiled coil</keyword>
<sequence length="461" mass="54372">MLLIVRTDQVVADTAEPTTQSLQGMQTMATSDDAAPLQHRKTTQELTEEFKNLNWAKVDEYNSFKAKLVEQACAEERIRRKNWLRSELEAQLEEQREQERAKQKAAYEKMQLQKEVLDAQMLERHKLEEESKAEQLRESREILEQVSKDIEIERRMALRAKQQKARAMQEILEVTAAERRLAEARAKKEQEEDMRLLKLNVQLEKEAAERSKQERQMLLSLHQSRADKIAMLATVDKARQTLYSRAFHVNERHAVVVKELATQYALKRDAADQARKEAMEKEAAARKKAEQLKVHEFLKFQQEEKQRQKRMEKQERYEIQKQQELDAEVRGVCATTAQQNAYRSFLRTHCGTSCANFNYMRLTLRRAYFQEYKRKQEVELRNRRELCKRQQDLLIQQMEERKHNKDILVCRRPVARMITTANANALVSQTEMKLNRRLLEEVNTYLASKAQPLQDQPNASI</sequence>
<dbReference type="OMA" id="LPRRCQK"/>
<protein>
    <recommendedName>
        <fullName evidence="4">Trichohyalin-plectin-homology domain-containing protein</fullName>
    </recommendedName>
</protein>
<dbReference type="VEuPathDB" id="ToxoDB:EAH_00009410"/>
<keyword evidence="3" id="KW-1185">Reference proteome</keyword>
<organism evidence="2 3">
    <name type="scientific">Eimeria acervulina</name>
    <name type="common">Coccidian parasite</name>
    <dbReference type="NCBI Taxonomy" id="5801"/>
    <lineage>
        <taxon>Eukaryota</taxon>
        <taxon>Sar</taxon>
        <taxon>Alveolata</taxon>
        <taxon>Apicomplexa</taxon>
        <taxon>Conoidasida</taxon>
        <taxon>Coccidia</taxon>
        <taxon>Eucoccidiorida</taxon>
        <taxon>Eimeriorina</taxon>
        <taxon>Eimeriidae</taxon>
        <taxon>Eimeria</taxon>
    </lineage>
</organism>
<feature type="coiled-coil region" evidence="1">
    <location>
        <begin position="257"/>
        <end position="295"/>
    </location>
</feature>
<evidence type="ECO:0000313" key="2">
    <source>
        <dbReference type="EMBL" id="CDI83508.1"/>
    </source>
</evidence>
<dbReference type="OrthoDB" id="346711at2759"/>
<proteinExistence type="predicted"/>
<gene>
    <name evidence="2" type="ORF">EAH_00009410</name>
</gene>
<dbReference type="AlphaFoldDB" id="U6GW95"/>
<reference evidence="2" key="2">
    <citation type="submission" date="2013-10" db="EMBL/GenBank/DDBJ databases">
        <authorList>
            <person name="Aslett M."/>
        </authorList>
    </citation>
    <scope>NUCLEOTIDE SEQUENCE [LARGE SCALE GENOMIC DNA]</scope>
    <source>
        <strain evidence="2">Houghton</strain>
    </source>
</reference>
<evidence type="ECO:0000256" key="1">
    <source>
        <dbReference type="SAM" id="Coils"/>
    </source>
</evidence>
<name>U6GW95_EIMAC</name>
<feature type="coiled-coil region" evidence="1">
    <location>
        <begin position="78"/>
        <end position="216"/>
    </location>
</feature>
<dbReference type="EMBL" id="HG673428">
    <property type="protein sequence ID" value="CDI83508.1"/>
    <property type="molecule type" value="Genomic_DNA"/>
</dbReference>
<evidence type="ECO:0000313" key="3">
    <source>
        <dbReference type="Proteomes" id="UP000018050"/>
    </source>
</evidence>
<dbReference type="Proteomes" id="UP000018050">
    <property type="component" value="Unassembled WGS sequence"/>
</dbReference>
<evidence type="ECO:0008006" key="4">
    <source>
        <dbReference type="Google" id="ProtNLM"/>
    </source>
</evidence>
<reference evidence="2" key="1">
    <citation type="submission" date="2013-10" db="EMBL/GenBank/DDBJ databases">
        <title>Genomic analysis of the causative agents of coccidiosis in chickens.</title>
        <authorList>
            <person name="Reid A.J."/>
            <person name="Blake D."/>
            <person name="Billington K."/>
            <person name="Browne H."/>
            <person name="Dunn M."/>
            <person name="Hung S."/>
            <person name="Kawahara F."/>
            <person name="Miranda-Saavedra D."/>
            <person name="Mourier T."/>
            <person name="Nagra H."/>
            <person name="Otto T.D."/>
            <person name="Rawlings N."/>
            <person name="Sanchez A."/>
            <person name="Sanders M."/>
            <person name="Subramaniam C."/>
            <person name="Tay Y."/>
            <person name="Dear P."/>
            <person name="Doerig C."/>
            <person name="Gruber A."/>
            <person name="Parkinson J."/>
            <person name="Shirley M."/>
            <person name="Wan K.L."/>
            <person name="Berriman M."/>
            <person name="Tomley F."/>
            <person name="Pain A."/>
        </authorList>
    </citation>
    <scope>NUCLEOTIDE SEQUENCE [LARGE SCALE GENOMIC DNA]</scope>
    <source>
        <strain evidence="2">Houghton</strain>
    </source>
</reference>
<accession>U6GW95</accession>
<dbReference type="RefSeq" id="XP_013247369.1">
    <property type="nucleotide sequence ID" value="XM_013391915.1"/>
</dbReference>
<dbReference type="GeneID" id="25269011"/>